<gene>
    <name evidence="4" type="ORF">PGLA1383_LOCUS57589</name>
</gene>
<comment type="caution">
    <text evidence="4">The sequence shown here is derived from an EMBL/GenBank/DDBJ whole genome shotgun (WGS) entry which is preliminary data.</text>
</comment>
<dbReference type="OrthoDB" id="329835at2759"/>
<evidence type="ECO:0000256" key="2">
    <source>
        <dbReference type="ARBA" id="ARBA00022553"/>
    </source>
</evidence>
<keyword evidence="5" id="KW-1185">Reference proteome</keyword>
<dbReference type="InterPro" id="IPR014031">
    <property type="entry name" value="Ketoacyl_synth_C"/>
</dbReference>
<evidence type="ECO:0000256" key="1">
    <source>
        <dbReference type="ARBA" id="ARBA00022450"/>
    </source>
</evidence>
<evidence type="ECO:0000313" key="4">
    <source>
        <dbReference type="EMBL" id="CAE8643226.1"/>
    </source>
</evidence>
<dbReference type="PROSITE" id="PS52004">
    <property type="entry name" value="KS3_2"/>
    <property type="match status" value="1"/>
</dbReference>
<reference evidence="4" key="1">
    <citation type="submission" date="2021-02" db="EMBL/GenBank/DDBJ databases">
        <authorList>
            <person name="Dougan E. K."/>
            <person name="Rhodes N."/>
            <person name="Thang M."/>
            <person name="Chan C."/>
        </authorList>
    </citation>
    <scope>NUCLEOTIDE SEQUENCE</scope>
</reference>
<dbReference type="Gene3D" id="3.40.47.10">
    <property type="match status" value="1"/>
</dbReference>
<protein>
    <recommendedName>
        <fullName evidence="3">Ketosynthase family 3 (KS3) domain-containing protein</fullName>
    </recommendedName>
</protein>
<name>A0A813I0K0_POLGL</name>
<dbReference type="SUPFAM" id="SSF53901">
    <property type="entry name" value="Thiolase-like"/>
    <property type="match status" value="2"/>
</dbReference>
<organism evidence="4 5">
    <name type="scientific">Polarella glacialis</name>
    <name type="common">Dinoflagellate</name>
    <dbReference type="NCBI Taxonomy" id="89957"/>
    <lineage>
        <taxon>Eukaryota</taxon>
        <taxon>Sar</taxon>
        <taxon>Alveolata</taxon>
        <taxon>Dinophyceae</taxon>
        <taxon>Suessiales</taxon>
        <taxon>Suessiaceae</taxon>
        <taxon>Polarella</taxon>
    </lineage>
</organism>
<dbReference type="GO" id="GO:0006633">
    <property type="term" value="P:fatty acid biosynthetic process"/>
    <property type="evidence" value="ECO:0007669"/>
    <property type="project" value="TreeGrafter"/>
</dbReference>
<dbReference type="InterPro" id="IPR020841">
    <property type="entry name" value="PKS_Beta-ketoAc_synthase_dom"/>
</dbReference>
<dbReference type="Pfam" id="PF02801">
    <property type="entry name" value="Ketoacyl-synt_C"/>
    <property type="match status" value="1"/>
</dbReference>
<dbReference type="InterPro" id="IPR014030">
    <property type="entry name" value="Ketoacyl_synth_N"/>
</dbReference>
<dbReference type="AlphaFoldDB" id="A0A813I0K0"/>
<dbReference type="SMART" id="SM00825">
    <property type="entry name" value="PKS_KS"/>
    <property type="match status" value="1"/>
</dbReference>
<dbReference type="Proteomes" id="UP000654075">
    <property type="component" value="Unassembled WGS sequence"/>
</dbReference>
<dbReference type="InterPro" id="IPR050091">
    <property type="entry name" value="PKS_NRPS_Biosynth_Enz"/>
</dbReference>
<keyword evidence="1" id="KW-0596">Phosphopantetheine</keyword>
<dbReference type="PANTHER" id="PTHR43775">
    <property type="entry name" value="FATTY ACID SYNTHASE"/>
    <property type="match status" value="1"/>
</dbReference>
<dbReference type="EMBL" id="CAJNNV010033311">
    <property type="protein sequence ID" value="CAE8643226.1"/>
    <property type="molecule type" value="Genomic_DNA"/>
</dbReference>
<evidence type="ECO:0000313" key="5">
    <source>
        <dbReference type="Proteomes" id="UP000654075"/>
    </source>
</evidence>
<dbReference type="Pfam" id="PF00109">
    <property type="entry name" value="ketoacyl-synt"/>
    <property type="match status" value="1"/>
</dbReference>
<dbReference type="GO" id="GO:0004312">
    <property type="term" value="F:fatty acid synthase activity"/>
    <property type="evidence" value="ECO:0007669"/>
    <property type="project" value="TreeGrafter"/>
</dbReference>
<keyword evidence="2" id="KW-0597">Phosphoprotein</keyword>
<sequence>MGFSGSDLVHFAEELVGALELKGFCSAQLNLEQPLLQGALEDAQKLEESDSFWRPPAEVSAGLLGPDTLQCALLPDSVGPLCEGFQHLGALDTMLEDLVGLMLPSLEDQLRLRVQGRSPGVLLQLGGHGGERAPRLPPEIGLDEAASWFNIFSHQVLMAVVVLGPSRCKLKLSMWKKSEPATTETVIAEPGQLVILNADIWTLSHHNLASVSLNYAVACFFLRGSSRGMSSEQSLGTGRRLLPTGEDFAAEIPPAAQELEKVAFERLEALKLQELSGQSDPGDMPPAWRLAMNHLWSPTNSVACLGMSSRVPQGWHYQDCLTSCLVGCDVGVEIPLERWDNSLVPYPAVDGAVPPRHGAFVDGLELFDNKFFGISVAEAGAMAPEQRLNLELGYEALHMAGNTKATLNNSFTAFFSAGSDGDWGYVDKAGVVSMANAGACQHSSILCARASFCLGCRGPSLTVDSGFAGGLVSVILGMSALCDVKVKGKVEQACCMAPYLILHPRLLAYNHMSGLLSSKGRCFTFDASASGFVRGEAASALVTKSVFDVVDGQFMEDDSSRDLRVGVLCGKGMVNSGATAGLGAPSGPAEQEVVHLALREASLGPGDVDLVECHGDSKALPDALEFAALSRALRSEEGVRCPLALVCAKTCQLNTADNHGLLALIRTLLAQRASVMPIGLHLRLANPYLDMEDQAVMIPTEALSFSLTSSFCGASAASQGGSL</sequence>
<evidence type="ECO:0000259" key="3">
    <source>
        <dbReference type="PROSITE" id="PS52004"/>
    </source>
</evidence>
<feature type="non-terminal residue" evidence="4">
    <location>
        <position position="723"/>
    </location>
</feature>
<accession>A0A813I0K0</accession>
<proteinExistence type="predicted"/>
<feature type="domain" description="Ketosynthase family 3 (KS3)" evidence="3">
    <location>
        <begin position="299"/>
        <end position="723"/>
    </location>
</feature>
<dbReference type="CDD" id="cd00833">
    <property type="entry name" value="PKS"/>
    <property type="match status" value="1"/>
</dbReference>
<dbReference type="InterPro" id="IPR016039">
    <property type="entry name" value="Thiolase-like"/>
</dbReference>
<dbReference type="PANTHER" id="PTHR43775:SF37">
    <property type="entry name" value="SI:DKEY-61P9.11"/>
    <property type="match status" value="1"/>
</dbReference>